<evidence type="ECO:0000256" key="1">
    <source>
        <dbReference type="SAM" id="MobiDB-lite"/>
    </source>
</evidence>
<dbReference type="EMBL" id="JACVVK020000312">
    <property type="protein sequence ID" value="KAK7479026.1"/>
    <property type="molecule type" value="Genomic_DNA"/>
</dbReference>
<sequence>MSVDFKTSGHLWHMVGLSVGLTALVEIAIFAIVYKISMLTSGKIKKQRKREAGQQMLSMAGDVVTQPEDNEGVVGSFNENSAREEERQSLIDSTVLQENGINMRTSTDLATDPSREDYREITVHRTQELIDELANNEMRNTQHRLYPHQRLALISDELALEAADNEMHDAEITNQPHQSTAVLSTPNTSTDAASGVACATQPSYLKIVRFTKDSRSLSDSRTDLRPGETESKPNFQTADVRLLQVPLPDETPPALRTEESESEPIREKEGTLFDHTGFANDSEVKQGEMPSDKMESRMDATCFVKHPDDTSPALPREQ</sequence>
<feature type="compositionally biased region" description="Basic and acidic residues" evidence="1">
    <location>
        <begin position="256"/>
        <end position="272"/>
    </location>
</feature>
<keyword evidence="2" id="KW-0472">Membrane</keyword>
<gene>
    <name evidence="3" type="ORF">BaRGS_00029696</name>
</gene>
<feature type="compositionally biased region" description="Basic and acidic residues" evidence="1">
    <location>
        <begin position="215"/>
        <end position="231"/>
    </location>
</feature>
<keyword evidence="2" id="KW-1133">Transmembrane helix</keyword>
<keyword evidence="2" id="KW-0812">Transmembrane</keyword>
<keyword evidence="4" id="KW-1185">Reference proteome</keyword>
<feature type="compositionally biased region" description="Basic and acidic residues" evidence="1">
    <location>
        <begin position="282"/>
        <end position="296"/>
    </location>
</feature>
<evidence type="ECO:0000313" key="3">
    <source>
        <dbReference type="EMBL" id="KAK7479026.1"/>
    </source>
</evidence>
<accession>A0ABD0JWF0</accession>
<dbReference type="Proteomes" id="UP001519460">
    <property type="component" value="Unassembled WGS sequence"/>
</dbReference>
<comment type="caution">
    <text evidence="3">The sequence shown here is derived from an EMBL/GenBank/DDBJ whole genome shotgun (WGS) entry which is preliminary data.</text>
</comment>
<reference evidence="3 4" key="1">
    <citation type="journal article" date="2023" name="Sci. Data">
        <title>Genome assembly of the Korean intertidal mud-creeper Batillaria attramentaria.</title>
        <authorList>
            <person name="Patra A.K."/>
            <person name="Ho P.T."/>
            <person name="Jun S."/>
            <person name="Lee S.J."/>
            <person name="Kim Y."/>
            <person name="Won Y.J."/>
        </authorList>
    </citation>
    <scope>NUCLEOTIDE SEQUENCE [LARGE SCALE GENOMIC DNA]</scope>
    <source>
        <strain evidence="3">Wonlab-2016</strain>
    </source>
</reference>
<protein>
    <submittedName>
        <fullName evidence="3">Uncharacterized protein</fullName>
    </submittedName>
</protein>
<evidence type="ECO:0000256" key="2">
    <source>
        <dbReference type="SAM" id="Phobius"/>
    </source>
</evidence>
<feature type="region of interest" description="Disordered" evidence="1">
    <location>
        <begin position="215"/>
        <end position="296"/>
    </location>
</feature>
<name>A0ABD0JWF0_9CAEN</name>
<evidence type="ECO:0000313" key="4">
    <source>
        <dbReference type="Proteomes" id="UP001519460"/>
    </source>
</evidence>
<dbReference type="AlphaFoldDB" id="A0ABD0JWF0"/>
<proteinExistence type="predicted"/>
<organism evidence="3 4">
    <name type="scientific">Batillaria attramentaria</name>
    <dbReference type="NCBI Taxonomy" id="370345"/>
    <lineage>
        <taxon>Eukaryota</taxon>
        <taxon>Metazoa</taxon>
        <taxon>Spiralia</taxon>
        <taxon>Lophotrochozoa</taxon>
        <taxon>Mollusca</taxon>
        <taxon>Gastropoda</taxon>
        <taxon>Caenogastropoda</taxon>
        <taxon>Sorbeoconcha</taxon>
        <taxon>Cerithioidea</taxon>
        <taxon>Batillariidae</taxon>
        <taxon>Batillaria</taxon>
    </lineage>
</organism>
<feature type="transmembrane region" description="Helical" evidence="2">
    <location>
        <begin position="12"/>
        <end position="36"/>
    </location>
</feature>